<protein>
    <submittedName>
        <fullName evidence="2">Uncharacterized protein</fullName>
    </submittedName>
</protein>
<evidence type="ECO:0000256" key="1">
    <source>
        <dbReference type="SAM" id="MobiDB-lite"/>
    </source>
</evidence>
<evidence type="ECO:0000313" key="2">
    <source>
        <dbReference type="EMBL" id="MBB5694854.1"/>
    </source>
</evidence>
<gene>
    <name evidence="2" type="ORF">FHS87_002906</name>
</gene>
<name>A0A840YKS7_9PROT</name>
<dbReference type="Proteomes" id="UP000580654">
    <property type="component" value="Unassembled WGS sequence"/>
</dbReference>
<proteinExistence type="predicted"/>
<keyword evidence="3" id="KW-1185">Reference proteome</keyword>
<dbReference type="RefSeq" id="WP_184519616.1">
    <property type="nucleotide sequence ID" value="NZ_JACIJD010000012.1"/>
</dbReference>
<comment type="caution">
    <text evidence="2">The sequence shown here is derived from an EMBL/GenBank/DDBJ whole genome shotgun (WGS) entry which is preliminary data.</text>
</comment>
<evidence type="ECO:0000313" key="3">
    <source>
        <dbReference type="Proteomes" id="UP000580654"/>
    </source>
</evidence>
<sequence length="97" mass="9820">MSDSLGEAAARLEAAVERLAEAAARRPRAAPAGVPPEEVAALSARLEATIARLRAALPEGSEPEGSEVVGDPESDDGADDEVPPGEARHGAPGGERD</sequence>
<feature type="compositionally biased region" description="Basic and acidic residues" evidence="1">
    <location>
        <begin position="86"/>
        <end position="97"/>
    </location>
</feature>
<reference evidence="2 3" key="1">
    <citation type="submission" date="2020-08" db="EMBL/GenBank/DDBJ databases">
        <title>Genomic Encyclopedia of Type Strains, Phase IV (KMG-IV): sequencing the most valuable type-strain genomes for metagenomic binning, comparative biology and taxonomic classification.</title>
        <authorList>
            <person name="Goeker M."/>
        </authorList>
    </citation>
    <scope>NUCLEOTIDE SEQUENCE [LARGE SCALE GENOMIC DNA]</scope>
    <source>
        <strain evidence="2 3">DSM 25622</strain>
    </source>
</reference>
<accession>A0A840YKS7</accession>
<feature type="compositionally biased region" description="Acidic residues" evidence="1">
    <location>
        <begin position="61"/>
        <end position="83"/>
    </location>
</feature>
<organism evidence="2 3">
    <name type="scientific">Muricoccus pecuniae</name>
    <dbReference type="NCBI Taxonomy" id="693023"/>
    <lineage>
        <taxon>Bacteria</taxon>
        <taxon>Pseudomonadati</taxon>
        <taxon>Pseudomonadota</taxon>
        <taxon>Alphaproteobacteria</taxon>
        <taxon>Acetobacterales</taxon>
        <taxon>Roseomonadaceae</taxon>
        <taxon>Muricoccus</taxon>
    </lineage>
</organism>
<dbReference type="AlphaFoldDB" id="A0A840YKS7"/>
<feature type="region of interest" description="Disordered" evidence="1">
    <location>
        <begin position="56"/>
        <end position="97"/>
    </location>
</feature>
<dbReference type="EMBL" id="JACIJD010000012">
    <property type="protein sequence ID" value="MBB5694854.1"/>
    <property type="molecule type" value="Genomic_DNA"/>
</dbReference>